<sequence length="128" mass="14186">MTTKMPSHRSTRVLLLEDEAIIAIDAEEMLRAMGIGNVTSLETNEETLLWLLEKTPDLAIVDPRLKDGLCSGVVADLIEREIPFIVYSGDTRGATGEDESFGRGVWLPKPCTPDQFEDAVRQALKAVW</sequence>
<dbReference type="SUPFAM" id="SSF52172">
    <property type="entry name" value="CheY-like"/>
    <property type="match status" value="1"/>
</dbReference>
<dbReference type="PROSITE" id="PS50110">
    <property type="entry name" value="RESPONSE_REGULATORY"/>
    <property type="match status" value="1"/>
</dbReference>
<dbReference type="EMBL" id="CP054022">
    <property type="protein sequence ID" value="QKK20531.1"/>
    <property type="molecule type" value="Genomic_DNA"/>
</dbReference>
<accession>A0ABX6PPG9</accession>
<evidence type="ECO:0000259" key="2">
    <source>
        <dbReference type="PROSITE" id="PS50110"/>
    </source>
</evidence>
<name>A0ABX6PPG9_9HYPH</name>
<dbReference type="Gene3D" id="3.40.50.2300">
    <property type="match status" value="1"/>
</dbReference>
<dbReference type="Proteomes" id="UP000305673">
    <property type="component" value="Plasmid pPR12A201"/>
</dbReference>
<reference evidence="3 4" key="1">
    <citation type="submission" date="2020-05" db="EMBL/GenBank/DDBJ databases">
        <title>Genome sequences of pea root nodulating Rhizobium spp.</title>
        <authorList>
            <person name="Rahi P."/>
        </authorList>
    </citation>
    <scope>NUCLEOTIDE SEQUENCE [LARGE SCALE GENOMIC DNA]</scope>
    <source>
        <strain evidence="4">JKLM 12A2</strain>
        <plasmid evidence="3 4">pPR12A201</plasmid>
    </source>
</reference>
<geneLocation type="plasmid" evidence="3 4">
    <name>pPR12A201</name>
</geneLocation>
<gene>
    <name evidence="3" type="ORF">FFM53_029645</name>
</gene>
<dbReference type="InterPro" id="IPR011006">
    <property type="entry name" value="CheY-like_superfamily"/>
</dbReference>
<keyword evidence="4" id="KW-1185">Reference proteome</keyword>
<dbReference type="InterPro" id="IPR001789">
    <property type="entry name" value="Sig_transdc_resp-reg_receiver"/>
</dbReference>
<evidence type="ECO:0000256" key="1">
    <source>
        <dbReference type="PROSITE-ProRule" id="PRU00169"/>
    </source>
</evidence>
<feature type="modified residue" description="4-aspartylphosphate" evidence="1">
    <location>
        <position position="62"/>
    </location>
</feature>
<organism evidence="3 4">
    <name type="scientific">Rhizobium indicum</name>
    <dbReference type="NCBI Taxonomy" id="2583231"/>
    <lineage>
        <taxon>Bacteria</taxon>
        <taxon>Pseudomonadati</taxon>
        <taxon>Pseudomonadota</taxon>
        <taxon>Alphaproteobacteria</taxon>
        <taxon>Hyphomicrobiales</taxon>
        <taxon>Rhizobiaceae</taxon>
        <taxon>Rhizobium/Agrobacterium group</taxon>
        <taxon>Rhizobium</taxon>
    </lineage>
</organism>
<keyword evidence="3" id="KW-0614">Plasmid</keyword>
<evidence type="ECO:0000313" key="3">
    <source>
        <dbReference type="EMBL" id="QKK20531.1"/>
    </source>
</evidence>
<dbReference type="RefSeq" id="WP_138390465.1">
    <property type="nucleotide sequence ID" value="NZ_CP054022.1"/>
</dbReference>
<keyword evidence="1" id="KW-0597">Phosphoprotein</keyword>
<feature type="domain" description="Response regulatory" evidence="2">
    <location>
        <begin position="12"/>
        <end position="124"/>
    </location>
</feature>
<proteinExistence type="predicted"/>
<evidence type="ECO:0000313" key="4">
    <source>
        <dbReference type="Proteomes" id="UP000305673"/>
    </source>
</evidence>
<protein>
    <submittedName>
        <fullName evidence="3">Response regulator</fullName>
    </submittedName>
</protein>